<dbReference type="RefSeq" id="WP_146503204.1">
    <property type="nucleotide sequence ID" value="NZ_SJPG01000001.1"/>
</dbReference>
<reference evidence="2 3" key="1">
    <citation type="submission" date="2019-02" db="EMBL/GenBank/DDBJ databases">
        <title>Deep-cultivation of Planctomycetes and their phenomic and genomic characterization uncovers novel biology.</title>
        <authorList>
            <person name="Wiegand S."/>
            <person name="Jogler M."/>
            <person name="Boedeker C."/>
            <person name="Pinto D."/>
            <person name="Vollmers J."/>
            <person name="Rivas-Marin E."/>
            <person name="Kohn T."/>
            <person name="Peeters S.H."/>
            <person name="Heuer A."/>
            <person name="Rast P."/>
            <person name="Oberbeckmann S."/>
            <person name="Bunk B."/>
            <person name="Jeske O."/>
            <person name="Meyerdierks A."/>
            <person name="Storesund J.E."/>
            <person name="Kallscheuer N."/>
            <person name="Luecker S."/>
            <person name="Lage O.M."/>
            <person name="Pohl T."/>
            <person name="Merkel B.J."/>
            <person name="Hornburger P."/>
            <person name="Mueller R.-W."/>
            <person name="Bruemmer F."/>
            <person name="Labrenz M."/>
            <person name="Spormann A.M."/>
            <person name="Op Den Camp H."/>
            <person name="Overmann J."/>
            <person name="Amann R."/>
            <person name="Jetten M.S.M."/>
            <person name="Mascher T."/>
            <person name="Medema M.H."/>
            <person name="Devos D.P."/>
            <person name="Kaster A.-K."/>
            <person name="Ovreas L."/>
            <person name="Rohde M."/>
            <person name="Galperin M.Y."/>
            <person name="Jogler C."/>
        </authorList>
    </citation>
    <scope>NUCLEOTIDE SEQUENCE [LARGE SCALE GENOMIC DNA]</scope>
    <source>
        <strain evidence="2 3">Pan54</strain>
    </source>
</reference>
<evidence type="ECO:0000256" key="1">
    <source>
        <dbReference type="SAM" id="Phobius"/>
    </source>
</evidence>
<organism evidence="2 3">
    <name type="scientific">Rubinisphaera italica</name>
    <dbReference type="NCBI Taxonomy" id="2527969"/>
    <lineage>
        <taxon>Bacteria</taxon>
        <taxon>Pseudomonadati</taxon>
        <taxon>Planctomycetota</taxon>
        <taxon>Planctomycetia</taxon>
        <taxon>Planctomycetales</taxon>
        <taxon>Planctomycetaceae</taxon>
        <taxon>Rubinisphaera</taxon>
    </lineage>
</organism>
<dbReference type="OrthoDB" id="9795644at2"/>
<feature type="transmembrane region" description="Helical" evidence="1">
    <location>
        <begin position="12"/>
        <end position="34"/>
    </location>
</feature>
<dbReference type="EMBL" id="SJPG01000001">
    <property type="protein sequence ID" value="TWT61181.1"/>
    <property type="molecule type" value="Genomic_DNA"/>
</dbReference>
<proteinExistence type="predicted"/>
<evidence type="ECO:0008006" key="4">
    <source>
        <dbReference type="Google" id="ProtNLM"/>
    </source>
</evidence>
<dbReference type="AlphaFoldDB" id="A0A5C5XFH6"/>
<protein>
    <recommendedName>
        <fullName evidence="4">DUF485 domain-containing protein</fullName>
    </recommendedName>
</protein>
<dbReference type="InterPro" id="IPR007436">
    <property type="entry name" value="DUF485"/>
</dbReference>
<name>A0A5C5XFH6_9PLAN</name>
<gene>
    <name evidence="2" type="ORF">Pan54_19160</name>
</gene>
<accession>A0A5C5XFH6</accession>
<keyword evidence="1" id="KW-0812">Transmembrane</keyword>
<keyword evidence="1" id="KW-1133">Transmembrane helix</keyword>
<keyword evidence="1" id="KW-0472">Membrane</keyword>
<comment type="caution">
    <text evidence="2">The sequence shown here is derived from an EMBL/GenBank/DDBJ whole genome shotgun (WGS) entry which is preliminary data.</text>
</comment>
<keyword evidence="3" id="KW-1185">Reference proteome</keyword>
<dbReference type="Proteomes" id="UP000316095">
    <property type="component" value="Unassembled WGS sequence"/>
</dbReference>
<dbReference type="Pfam" id="PF04341">
    <property type="entry name" value="DUF485"/>
    <property type="match status" value="1"/>
</dbReference>
<evidence type="ECO:0000313" key="3">
    <source>
        <dbReference type="Proteomes" id="UP000316095"/>
    </source>
</evidence>
<feature type="transmembrane region" description="Helical" evidence="1">
    <location>
        <begin position="46"/>
        <end position="65"/>
    </location>
</feature>
<evidence type="ECO:0000313" key="2">
    <source>
        <dbReference type="EMBL" id="TWT61181.1"/>
    </source>
</evidence>
<sequence>MLSTHNGRIAMTLFVIYLIFYSGFMLINIFTPQWMEWTPLAGVNLAIWYGFGLIGLAIFLAFLYGSLCRPASSTSVDNSKEGQA</sequence>